<dbReference type="InterPro" id="IPR012657">
    <property type="entry name" value="23S_rRNA-intervening_sequence"/>
</dbReference>
<dbReference type="InterPro" id="IPR036583">
    <property type="entry name" value="23S_rRNA_IVS_sf"/>
</dbReference>
<dbReference type="NCBIfam" id="NF008911">
    <property type="entry name" value="PRK12275.1-2"/>
    <property type="match status" value="1"/>
</dbReference>
<dbReference type="AlphaFoldDB" id="A0AAF0ZBW2"/>
<dbReference type="NCBIfam" id="TIGR02436">
    <property type="entry name" value="four helix bundle protein"/>
    <property type="match status" value="1"/>
</dbReference>
<dbReference type="EMBL" id="CP138348">
    <property type="protein sequence ID" value="WPF87335.1"/>
    <property type="molecule type" value="Genomic_DNA"/>
</dbReference>
<dbReference type="Gene3D" id="1.20.1440.60">
    <property type="entry name" value="23S rRNA-intervening sequence"/>
    <property type="match status" value="1"/>
</dbReference>
<name>A0AAF0ZBW2_9CHRO</name>
<protein>
    <submittedName>
        <fullName evidence="1">Four helix bundle protein</fullName>
    </submittedName>
</protein>
<reference evidence="1" key="1">
    <citation type="submission" date="2023-11" db="EMBL/GenBank/DDBJ databases">
        <title>Genome sequence of Cyanobacterium aponinum BCRC AL20115.</title>
        <authorList>
            <person name="Chang H.-Y."/>
            <person name="Lin K.-M."/>
            <person name="Hsueh H.-T."/>
            <person name="Chu H.-A."/>
            <person name="Kuo C.-H."/>
        </authorList>
    </citation>
    <scope>NUCLEOTIDE SEQUENCE</scope>
    <source>
        <strain evidence="1">AL20115</strain>
    </source>
</reference>
<dbReference type="Pfam" id="PF05635">
    <property type="entry name" value="23S_rRNA_IVP"/>
    <property type="match status" value="1"/>
</dbReference>
<proteinExistence type="predicted"/>
<dbReference type="PANTHER" id="PTHR38471">
    <property type="entry name" value="FOUR HELIX BUNDLE PROTEIN"/>
    <property type="match status" value="1"/>
</dbReference>
<dbReference type="RefSeq" id="WP_320000946.1">
    <property type="nucleotide sequence ID" value="NZ_CP138348.1"/>
</dbReference>
<dbReference type="PANTHER" id="PTHR38471:SF2">
    <property type="entry name" value="FOUR HELIX BUNDLE PROTEIN"/>
    <property type="match status" value="1"/>
</dbReference>
<dbReference type="SUPFAM" id="SSF158446">
    <property type="entry name" value="IVS-encoded protein-like"/>
    <property type="match status" value="1"/>
</dbReference>
<evidence type="ECO:0000313" key="1">
    <source>
        <dbReference type="EMBL" id="WPF87335.1"/>
    </source>
</evidence>
<organism evidence="1">
    <name type="scientific">Cyanobacterium aponinum AL20115</name>
    <dbReference type="NCBI Taxonomy" id="3090662"/>
    <lineage>
        <taxon>Bacteria</taxon>
        <taxon>Bacillati</taxon>
        <taxon>Cyanobacteriota</taxon>
        <taxon>Cyanophyceae</taxon>
        <taxon>Oscillatoriophycideae</taxon>
        <taxon>Chroococcales</taxon>
        <taxon>Geminocystaceae</taxon>
        <taxon>Cyanobacterium</taxon>
    </lineage>
</organism>
<sequence length="135" mass="15475">MTETKQGNREQATGNSVNDYKDLRVWKKGIDIAEQCYRLTQSFPKEEIYGLTSQIRRSAVSISSNIAEGYGRRTTAEYIRFLNIAQGSCNELETQLIIAQRIGYCTSESIQEINQELLSINRMLISLINKLKEKF</sequence>
<dbReference type="CDD" id="cd16377">
    <property type="entry name" value="23S_rRNA_IVP_like"/>
    <property type="match status" value="1"/>
</dbReference>
<accession>A0AAF0ZBW2</accession>
<gene>
    <name evidence="1" type="ORF">SAY89_11010</name>
</gene>